<reference evidence="3 4" key="1">
    <citation type="submission" date="2019-11" db="EMBL/GenBank/DDBJ databases">
        <title>Metabolism of dissolved organic matter in forest soils.</title>
        <authorList>
            <person name="Cyle K.T."/>
            <person name="Wilhelm R.C."/>
            <person name="Martinez C.E."/>
        </authorList>
    </citation>
    <scope>NUCLEOTIDE SEQUENCE [LARGE SCALE GENOMIC DNA]</scope>
    <source>
        <strain evidence="3 4">1N</strain>
    </source>
</reference>
<dbReference type="EMBL" id="WOEY01000152">
    <property type="protein sequence ID" value="NPT46998.1"/>
    <property type="molecule type" value="Genomic_DNA"/>
</dbReference>
<dbReference type="InterPro" id="IPR029058">
    <property type="entry name" value="AB_hydrolase_fold"/>
</dbReference>
<evidence type="ECO:0000313" key="4">
    <source>
        <dbReference type="Proteomes" id="UP000652198"/>
    </source>
</evidence>
<evidence type="ECO:0000313" key="3">
    <source>
        <dbReference type="EMBL" id="NPT46998.1"/>
    </source>
</evidence>
<evidence type="ECO:0000256" key="1">
    <source>
        <dbReference type="ARBA" id="ARBA00022801"/>
    </source>
</evidence>
<dbReference type="InterPro" id="IPR050300">
    <property type="entry name" value="GDXG_lipolytic_enzyme"/>
</dbReference>
<proteinExistence type="predicted"/>
<protein>
    <submittedName>
        <fullName evidence="3">Alpha/beta hydrolase fold domain-containing protein</fullName>
    </submittedName>
</protein>
<feature type="domain" description="BD-FAE-like" evidence="2">
    <location>
        <begin position="27"/>
        <end position="131"/>
    </location>
</feature>
<comment type="caution">
    <text evidence="3">The sequence shown here is derived from an EMBL/GenBank/DDBJ whole genome shotgun (WGS) entry which is preliminary data.</text>
</comment>
<dbReference type="GO" id="GO:0016787">
    <property type="term" value="F:hydrolase activity"/>
    <property type="evidence" value="ECO:0007669"/>
    <property type="project" value="UniProtKB-KW"/>
</dbReference>
<dbReference type="Pfam" id="PF20434">
    <property type="entry name" value="BD-FAE"/>
    <property type="match status" value="1"/>
</dbReference>
<dbReference type="Gene3D" id="3.40.50.1820">
    <property type="entry name" value="alpha/beta hydrolase"/>
    <property type="match status" value="1"/>
</dbReference>
<sequence>MIEQMEGIDVQDVVYLKHDDVELLARVYTPQGQGQFPTVIELHGGAWSKFDRTRGKAVHEALARSGLVVVSLDFRQGVQGAYPKSPSDINYGIRWLKANAAHFKVDAERIGLSGNSSGGHLGMLVAMRPHDAQYASIPLPLGSPDVDASVRCISMLWPVINPSGRYRYAKRLLAEGNAPEWAAEVIGLHDGYWKSEENMKEGSPTLILERGEPVYLPPALWVLATDDDVHNYHDIESEVPGTEADRFMQRYREAGGEIELAVFEAPMMFTTMHPTLPASVAATQKVVDFAHQHLSR</sequence>
<accession>A0ABX2C435</accession>
<dbReference type="Proteomes" id="UP000652198">
    <property type="component" value="Unassembled WGS sequence"/>
</dbReference>
<keyword evidence="1 3" id="KW-0378">Hydrolase</keyword>
<dbReference type="InterPro" id="IPR049492">
    <property type="entry name" value="BD-FAE-like_dom"/>
</dbReference>
<organism evidence="3 4">
    <name type="scientific">Paraburkholderia solitsugae</name>
    <dbReference type="NCBI Taxonomy" id="2675748"/>
    <lineage>
        <taxon>Bacteria</taxon>
        <taxon>Pseudomonadati</taxon>
        <taxon>Pseudomonadota</taxon>
        <taxon>Betaproteobacteria</taxon>
        <taxon>Burkholderiales</taxon>
        <taxon>Burkholderiaceae</taxon>
        <taxon>Paraburkholderia</taxon>
    </lineage>
</organism>
<name>A0ABX2C435_9BURK</name>
<keyword evidence="4" id="KW-1185">Reference proteome</keyword>
<evidence type="ECO:0000259" key="2">
    <source>
        <dbReference type="Pfam" id="PF20434"/>
    </source>
</evidence>
<dbReference type="SUPFAM" id="SSF53474">
    <property type="entry name" value="alpha/beta-Hydrolases"/>
    <property type="match status" value="1"/>
</dbReference>
<gene>
    <name evidence="3" type="ORF">GNZ12_38020</name>
</gene>
<dbReference type="PANTHER" id="PTHR48081">
    <property type="entry name" value="AB HYDROLASE SUPERFAMILY PROTEIN C4A8.06C"/>
    <property type="match status" value="1"/>
</dbReference>